<keyword evidence="4 5" id="KW-0472">Membrane</keyword>
<feature type="transmembrane region" description="Helical" evidence="5">
    <location>
        <begin position="118"/>
        <end position="144"/>
    </location>
</feature>
<gene>
    <name evidence="7" type="primary">ntpK</name>
    <name evidence="7" type="ORF">Mal15_53670</name>
</gene>
<organism evidence="7 8">
    <name type="scientific">Stieleria maiorica</name>
    <dbReference type="NCBI Taxonomy" id="2795974"/>
    <lineage>
        <taxon>Bacteria</taxon>
        <taxon>Pseudomonadati</taxon>
        <taxon>Planctomycetota</taxon>
        <taxon>Planctomycetia</taxon>
        <taxon>Pirellulales</taxon>
        <taxon>Pirellulaceae</taxon>
        <taxon>Stieleria</taxon>
    </lineage>
</organism>
<keyword evidence="3 5" id="KW-1133">Transmembrane helix</keyword>
<dbReference type="SUPFAM" id="SSF81333">
    <property type="entry name" value="F1F0 ATP synthase subunit C"/>
    <property type="match status" value="1"/>
</dbReference>
<sequence>MDESMVEMLGRVGVYAPLFLGAIGSILGCAAGGQAACGAMLDVEGGYGRLIGVSALPSSQTIYGIVVMLSMNGSFQIQAAPGMFAIGVLCGLALLFSGWFQGKCCASAIHATKSKPEVFGLSVAPAAIVEGFAVFAFVFALILAGGLPTAAGGS</sequence>
<feature type="domain" description="V-ATPase proteolipid subunit C-like" evidence="6">
    <location>
        <begin position="84"/>
        <end position="143"/>
    </location>
</feature>
<evidence type="ECO:0000256" key="1">
    <source>
        <dbReference type="ARBA" id="ARBA00004141"/>
    </source>
</evidence>
<dbReference type="Proteomes" id="UP000321353">
    <property type="component" value="Chromosome"/>
</dbReference>
<evidence type="ECO:0000256" key="3">
    <source>
        <dbReference type="ARBA" id="ARBA00022989"/>
    </source>
</evidence>
<feature type="transmembrane region" description="Helical" evidence="5">
    <location>
        <begin position="12"/>
        <end position="38"/>
    </location>
</feature>
<evidence type="ECO:0000256" key="2">
    <source>
        <dbReference type="ARBA" id="ARBA00022692"/>
    </source>
</evidence>
<dbReference type="Pfam" id="PF00137">
    <property type="entry name" value="ATP-synt_C"/>
    <property type="match status" value="1"/>
</dbReference>
<dbReference type="CDD" id="cd18180">
    <property type="entry name" value="ATP-synt_Vo_Ao_c_NTPK_rpt2"/>
    <property type="match status" value="1"/>
</dbReference>
<reference evidence="7 8" key="1">
    <citation type="submission" date="2019-02" db="EMBL/GenBank/DDBJ databases">
        <title>Planctomycetal bacteria perform biofilm scaping via a novel small molecule.</title>
        <authorList>
            <person name="Jeske O."/>
            <person name="Boedeker C."/>
            <person name="Wiegand S."/>
            <person name="Breitling P."/>
            <person name="Kallscheuer N."/>
            <person name="Jogler M."/>
            <person name="Rohde M."/>
            <person name="Petersen J."/>
            <person name="Medema M.H."/>
            <person name="Surup F."/>
            <person name="Jogler C."/>
        </authorList>
    </citation>
    <scope>NUCLEOTIDE SEQUENCE [LARGE SCALE GENOMIC DNA]</scope>
    <source>
        <strain evidence="7 8">Mal15</strain>
    </source>
</reference>
<dbReference type="GO" id="GO:0033177">
    <property type="term" value="C:proton-transporting two-sector ATPase complex, proton-transporting domain"/>
    <property type="evidence" value="ECO:0007669"/>
    <property type="project" value="InterPro"/>
</dbReference>
<evidence type="ECO:0000313" key="7">
    <source>
        <dbReference type="EMBL" id="QEG01291.1"/>
    </source>
</evidence>
<evidence type="ECO:0000313" key="8">
    <source>
        <dbReference type="Proteomes" id="UP000321353"/>
    </source>
</evidence>
<dbReference type="GO" id="GO:0015078">
    <property type="term" value="F:proton transmembrane transporter activity"/>
    <property type="evidence" value="ECO:0007669"/>
    <property type="project" value="InterPro"/>
</dbReference>
<dbReference type="InterPro" id="IPR035921">
    <property type="entry name" value="F/V-ATP_Csub_sf"/>
</dbReference>
<name>A0A5B9MMM6_9BACT</name>
<dbReference type="KEGG" id="smam:Mal15_53670"/>
<dbReference type="InterPro" id="IPR002379">
    <property type="entry name" value="ATPase_proteolipid_c-like_dom"/>
</dbReference>
<dbReference type="AlphaFoldDB" id="A0A5B9MMM6"/>
<protein>
    <submittedName>
        <fullName evidence="7">V-type sodium ATPase subunit K</fullName>
    </submittedName>
</protein>
<dbReference type="RefSeq" id="WP_147870382.1">
    <property type="nucleotide sequence ID" value="NZ_CP036264.1"/>
</dbReference>
<evidence type="ECO:0000259" key="6">
    <source>
        <dbReference type="Pfam" id="PF00137"/>
    </source>
</evidence>
<feature type="transmembrane region" description="Helical" evidence="5">
    <location>
        <begin position="77"/>
        <end position="97"/>
    </location>
</feature>
<accession>A0A5B9MMM6</accession>
<dbReference type="EMBL" id="CP036264">
    <property type="protein sequence ID" value="QEG01291.1"/>
    <property type="molecule type" value="Genomic_DNA"/>
</dbReference>
<evidence type="ECO:0000256" key="4">
    <source>
        <dbReference type="ARBA" id="ARBA00023136"/>
    </source>
</evidence>
<proteinExistence type="predicted"/>
<dbReference type="Gene3D" id="1.20.120.610">
    <property type="entry name" value="lithium bound rotor ring of v- atpase"/>
    <property type="match status" value="1"/>
</dbReference>
<dbReference type="NCBIfam" id="NF007200">
    <property type="entry name" value="PRK09621.1"/>
    <property type="match status" value="1"/>
</dbReference>
<keyword evidence="2 5" id="KW-0812">Transmembrane</keyword>
<evidence type="ECO:0000256" key="5">
    <source>
        <dbReference type="SAM" id="Phobius"/>
    </source>
</evidence>
<comment type="subcellular location">
    <subcellularLocation>
        <location evidence="1">Membrane</location>
        <topology evidence="1">Multi-pass membrane protein</topology>
    </subcellularLocation>
</comment>
<keyword evidence="8" id="KW-1185">Reference proteome</keyword>